<proteinExistence type="predicted"/>
<keyword evidence="3 8" id="KW-0863">Zinc-finger</keyword>
<reference evidence="12" key="1">
    <citation type="submission" date="2014-04" db="EMBL/GenBank/DDBJ databases">
        <title>Evolutionary Origins and Diversification of the Mycorrhizal Mutualists.</title>
        <authorList>
            <consortium name="DOE Joint Genome Institute"/>
            <consortium name="Mycorrhizal Genomics Consortium"/>
            <person name="Kohler A."/>
            <person name="Kuo A."/>
            <person name="Nagy L.G."/>
            <person name="Floudas D."/>
            <person name="Copeland A."/>
            <person name="Barry K.W."/>
            <person name="Cichocki N."/>
            <person name="Veneault-Fourrey C."/>
            <person name="LaButti K."/>
            <person name="Lindquist E.A."/>
            <person name="Lipzen A."/>
            <person name="Lundell T."/>
            <person name="Morin E."/>
            <person name="Murat C."/>
            <person name="Riley R."/>
            <person name="Ohm R."/>
            <person name="Sun H."/>
            <person name="Tunlid A."/>
            <person name="Henrissat B."/>
            <person name="Grigoriev I.V."/>
            <person name="Hibbett D.S."/>
            <person name="Martin F."/>
        </authorList>
    </citation>
    <scope>NUCLEOTIDE SEQUENCE [LARGE SCALE GENOMIC DNA]</scope>
    <source>
        <strain evidence="12">FD-334 SS-4</strain>
    </source>
</reference>
<dbReference type="SMART" id="SM00355">
    <property type="entry name" value="ZnF_C2H2"/>
    <property type="match status" value="2"/>
</dbReference>
<keyword evidence="4" id="KW-0862">Zinc</keyword>
<dbReference type="Gene3D" id="3.30.160.60">
    <property type="entry name" value="Classic Zinc Finger"/>
    <property type="match status" value="2"/>
</dbReference>
<evidence type="ECO:0000259" key="10">
    <source>
        <dbReference type="PROSITE" id="PS50157"/>
    </source>
</evidence>
<evidence type="ECO:0000256" key="1">
    <source>
        <dbReference type="ARBA" id="ARBA00004123"/>
    </source>
</evidence>
<sequence length="347" mass="38289">MSEAQSYAHAFDTYNNELAKQQSFDFFSFNSPSDVVAPHPDLFESDIDSNLAAFPDQLQLLTVDYSLFRPEQTQWQGPLSTITVSSQSQSYDSLSSHSESLYNEQISPYAPAAVNNSQLFDFADLDMDFQRVRVGSEYSIPSSINIMDDVNDPTSFGALPPTPPRSPPVALNVGNNKSYAARTSFSDYGPPSRRGSSSSSDYYGYASSHGHPTVSPLHISSQLPTMASVSPEPADDYKGDPRKKYRCAACPRAFARAYNLKTHMATHDPNRLKPHVCPQRSCGRSFSRKHDLGRHLISIHRDESVSASLLPTSKKPIGVESGSRSWCDTCGKGWVGRNVDCDCHDIK</sequence>
<feature type="domain" description="C2H2-type" evidence="10">
    <location>
        <begin position="245"/>
        <end position="272"/>
    </location>
</feature>
<dbReference type="PROSITE" id="PS00028">
    <property type="entry name" value="ZINC_FINGER_C2H2_1"/>
    <property type="match status" value="2"/>
</dbReference>
<dbReference type="AlphaFoldDB" id="A0A0D2LEU0"/>
<dbReference type="GO" id="GO:0005634">
    <property type="term" value="C:nucleus"/>
    <property type="evidence" value="ECO:0007669"/>
    <property type="project" value="UniProtKB-SubCell"/>
</dbReference>
<dbReference type="PROSITE" id="PS50157">
    <property type="entry name" value="ZINC_FINGER_C2H2_2"/>
    <property type="match status" value="2"/>
</dbReference>
<dbReference type="InterPro" id="IPR013087">
    <property type="entry name" value="Znf_C2H2_type"/>
</dbReference>
<dbReference type="OrthoDB" id="8117402at2759"/>
<evidence type="ECO:0000256" key="6">
    <source>
        <dbReference type="ARBA" id="ARBA00023163"/>
    </source>
</evidence>
<accession>A0A0D2LEU0</accession>
<comment type="subcellular location">
    <subcellularLocation>
        <location evidence="1">Nucleus</location>
    </subcellularLocation>
</comment>
<dbReference type="InterPro" id="IPR036236">
    <property type="entry name" value="Znf_C2H2_sf"/>
</dbReference>
<dbReference type="EMBL" id="KN817529">
    <property type="protein sequence ID" value="KJA26052.1"/>
    <property type="molecule type" value="Genomic_DNA"/>
</dbReference>
<evidence type="ECO:0000256" key="5">
    <source>
        <dbReference type="ARBA" id="ARBA00023015"/>
    </source>
</evidence>
<dbReference type="GO" id="GO:0008270">
    <property type="term" value="F:zinc ion binding"/>
    <property type="evidence" value="ECO:0007669"/>
    <property type="project" value="UniProtKB-KW"/>
</dbReference>
<keyword evidence="5" id="KW-0805">Transcription regulation</keyword>
<dbReference type="STRING" id="945553.A0A0D2LEU0"/>
<evidence type="ECO:0000256" key="3">
    <source>
        <dbReference type="ARBA" id="ARBA00022771"/>
    </source>
</evidence>
<keyword evidence="7" id="KW-0539">Nucleus</keyword>
<evidence type="ECO:0000256" key="2">
    <source>
        <dbReference type="ARBA" id="ARBA00022723"/>
    </source>
</evidence>
<name>A0A0D2LEU0_HYPSF</name>
<keyword evidence="2" id="KW-0479">Metal-binding</keyword>
<dbReference type="OMA" id="YSDYGPP"/>
<dbReference type="PANTHER" id="PTHR46179:SF13">
    <property type="entry name" value="C2H2-TYPE DOMAIN-CONTAINING PROTEIN"/>
    <property type="match status" value="1"/>
</dbReference>
<evidence type="ECO:0000313" key="11">
    <source>
        <dbReference type="EMBL" id="KJA26052.1"/>
    </source>
</evidence>
<organism evidence="11 12">
    <name type="scientific">Hypholoma sublateritium (strain FD-334 SS-4)</name>
    <dbReference type="NCBI Taxonomy" id="945553"/>
    <lineage>
        <taxon>Eukaryota</taxon>
        <taxon>Fungi</taxon>
        <taxon>Dikarya</taxon>
        <taxon>Basidiomycota</taxon>
        <taxon>Agaricomycotina</taxon>
        <taxon>Agaricomycetes</taxon>
        <taxon>Agaricomycetidae</taxon>
        <taxon>Agaricales</taxon>
        <taxon>Agaricineae</taxon>
        <taxon>Strophariaceae</taxon>
        <taxon>Hypholoma</taxon>
    </lineage>
</organism>
<feature type="domain" description="C2H2-type" evidence="10">
    <location>
        <begin position="275"/>
        <end position="305"/>
    </location>
</feature>
<keyword evidence="6" id="KW-0804">Transcription</keyword>
<evidence type="ECO:0000256" key="9">
    <source>
        <dbReference type="SAM" id="MobiDB-lite"/>
    </source>
</evidence>
<evidence type="ECO:0000313" key="12">
    <source>
        <dbReference type="Proteomes" id="UP000054270"/>
    </source>
</evidence>
<gene>
    <name evidence="11" type="ORF">HYPSUDRAFT_133769</name>
</gene>
<evidence type="ECO:0000256" key="4">
    <source>
        <dbReference type="ARBA" id="ARBA00022833"/>
    </source>
</evidence>
<dbReference type="PANTHER" id="PTHR46179">
    <property type="entry name" value="ZINC FINGER PROTEIN"/>
    <property type="match status" value="1"/>
</dbReference>
<evidence type="ECO:0000256" key="7">
    <source>
        <dbReference type="ARBA" id="ARBA00023242"/>
    </source>
</evidence>
<dbReference type="InterPro" id="IPR051061">
    <property type="entry name" value="Zinc_finger_trans_reg"/>
</dbReference>
<dbReference type="Pfam" id="PF00096">
    <property type="entry name" value="zf-C2H2"/>
    <property type="match status" value="2"/>
</dbReference>
<dbReference type="FunFam" id="3.30.160.60:FF:000446">
    <property type="entry name" value="Zinc finger protein"/>
    <property type="match status" value="1"/>
</dbReference>
<feature type="compositionally biased region" description="Low complexity" evidence="9">
    <location>
        <begin position="186"/>
        <end position="207"/>
    </location>
</feature>
<dbReference type="SUPFAM" id="SSF57667">
    <property type="entry name" value="beta-beta-alpha zinc fingers"/>
    <property type="match status" value="1"/>
</dbReference>
<keyword evidence="12" id="KW-1185">Reference proteome</keyword>
<protein>
    <recommendedName>
        <fullName evidence="10">C2H2-type domain-containing protein</fullName>
    </recommendedName>
</protein>
<feature type="region of interest" description="Disordered" evidence="9">
    <location>
        <begin position="181"/>
        <end position="207"/>
    </location>
</feature>
<dbReference type="Proteomes" id="UP000054270">
    <property type="component" value="Unassembled WGS sequence"/>
</dbReference>
<evidence type="ECO:0000256" key="8">
    <source>
        <dbReference type="PROSITE-ProRule" id="PRU00042"/>
    </source>
</evidence>
<dbReference type="GO" id="GO:0006357">
    <property type="term" value="P:regulation of transcription by RNA polymerase II"/>
    <property type="evidence" value="ECO:0007669"/>
    <property type="project" value="TreeGrafter"/>
</dbReference>